<evidence type="ECO:0000256" key="1">
    <source>
        <dbReference type="SAM" id="MobiDB-lite"/>
    </source>
</evidence>
<dbReference type="Proteomes" id="UP000503462">
    <property type="component" value="Chromosome 2"/>
</dbReference>
<dbReference type="PANTHER" id="PTHR38119:SF1">
    <property type="entry name" value="BTB DOMAIN-CONTAINING PROTEIN"/>
    <property type="match status" value="1"/>
</dbReference>
<feature type="region of interest" description="Disordered" evidence="1">
    <location>
        <begin position="22"/>
        <end position="56"/>
    </location>
</feature>
<name>A0A6H0XSL5_9PEZI</name>
<dbReference type="OrthoDB" id="5280838at2759"/>
<feature type="region of interest" description="Disordered" evidence="1">
    <location>
        <begin position="392"/>
        <end position="432"/>
    </location>
</feature>
<proteinExistence type="predicted"/>
<keyword evidence="3" id="KW-1185">Reference proteome</keyword>
<dbReference type="PANTHER" id="PTHR38119">
    <property type="entry name" value="BTB DOMAIN-CONTAINING PROTEIN-RELATED"/>
    <property type="match status" value="1"/>
</dbReference>
<feature type="compositionally biased region" description="Low complexity" evidence="1">
    <location>
        <begin position="22"/>
        <end position="34"/>
    </location>
</feature>
<evidence type="ECO:0008006" key="4">
    <source>
        <dbReference type="Google" id="ProtNLM"/>
    </source>
</evidence>
<evidence type="ECO:0000313" key="2">
    <source>
        <dbReference type="EMBL" id="QIW97634.1"/>
    </source>
</evidence>
<organism evidence="2 3">
    <name type="scientific">Peltaster fructicola</name>
    <dbReference type="NCBI Taxonomy" id="286661"/>
    <lineage>
        <taxon>Eukaryota</taxon>
        <taxon>Fungi</taxon>
        <taxon>Dikarya</taxon>
        <taxon>Ascomycota</taxon>
        <taxon>Pezizomycotina</taxon>
        <taxon>Dothideomycetes</taxon>
        <taxon>Dothideomycetes incertae sedis</taxon>
        <taxon>Peltaster</taxon>
    </lineage>
</organism>
<feature type="compositionally biased region" description="Basic residues" evidence="1">
    <location>
        <begin position="35"/>
        <end position="46"/>
    </location>
</feature>
<sequence length="533" mass="59486">MGSRGYQPAYAEYGYPTASAASAPRAASVTSGRSGTRRHRHARSHHGGTSTGLPQNEFPVFSLTGDVEIIISSVSGKKEKRYLLHRLILSQYSGFFEASTRDAWHRADDAKTGLSTIGEHEIPGTGSQTSSQGRGGSFEQPRKRWRYVLDWQHAGEDDTPMLKQDNTQPSLFGGDAPVDRFANARAKLSRQDFSRSVSNFSALSMSDYTQQDSIDPEDDVLKDYDNLFRTMYQMTPVLDTLNIATAYSESKALLQLADMYDALEIVGSRVDHHLLRFGARLFKQIAKYPPSYLKLGYLARSRTIFSEALVHVVGQWPLASSQLRSHIDAGVLDLIEDKYDDLEDLKARTEARLWRLSLSTSRGDRVTPSNDYLSWLAISLFRQWFAENTTPSPAGILKDNPPARPGSRDDQPGATRVGGAGGTHIATQRTTSGQAPVQISIGKVYLLLGSQSMTAYLSHEELKRFLKMQPDLYTRENLRRFERRLEEVKHQAREAVRPLMRNSLELDLSAFGPAGLGYLTCTRVGSQDLPWDD</sequence>
<gene>
    <name evidence="2" type="ORF">AMS68_003152</name>
</gene>
<accession>A0A6H0XSL5</accession>
<reference evidence="2 3" key="1">
    <citation type="journal article" date="2016" name="Sci. Rep.">
        <title>Peltaster fructicola genome reveals evolution from an invasive phytopathogen to an ectophytic parasite.</title>
        <authorList>
            <person name="Xu C."/>
            <person name="Chen H."/>
            <person name="Gleason M.L."/>
            <person name="Xu J.R."/>
            <person name="Liu H."/>
            <person name="Zhang R."/>
            <person name="Sun G."/>
        </authorList>
    </citation>
    <scope>NUCLEOTIDE SEQUENCE [LARGE SCALE GENOMIC DNA]</scope>
    <source>
        <strain evidence="2 3">LNHT1506</strain>
    </source>
</reference>
<protein>
    <recommendedName>
        <fullName evidence="4">BTB domain-containing protein</fullName>
    </recommendedName>
</protein>
<dbReference type="EMBL" id="CP051140">
    <property type="protein sequence ID" value="QIW97634.1"/>
    <property type="molecule type" value="Genomic_DNA"/>
</dbReference>
<feature type="region of interest" description="Disordered" evidence="1">
    <location>
        <begin position="114"/>
        <end position="140"/>
    </location>
</feature>
<evidence type="ECO:0000313" key="3">
    <source>
        <dbReference type="Proteomes" id="UP000503462"/>
    </source>
</evidence>
<dbReference type="AlphaFoldDB" id="A0A6H0XSL5"/>